<sequence>MKSFKGAHIWILGASSGIGLALARELSDAGAILALSSRRRPELNDINEALGGQHLVVPCDVSIPASLKEASDKIAQSFARLDSAIYMAGYYNPTRFEDIEVEELRKTIDINLTGAFVFSHHVLAILQKQSAGQIALCASVAGFRGLPNGQPYSATKAAMINLAESLRAENKIPAIDIKVINPGFVRTPMTDKNPFKMPMIIEPEDAAKAIAVGLQTKAFEIHFPKKFTYFLKLLRILPSWVYFQIMKKQ</sequence>
<evidence type="ECO:0000256" key="2">
    <source>
        <dbReference type="ARBA" id="ARBA00023002"/>
    </source>
</evidence>
<dbReference type="PANTHER" id="PTHR44196">
    <property type="entry name" value="DEHYDROGENASE/REDUCTASE SDR FAMILY MEMBER 7B"/>
    <property type="match status" value="1"/>
</dbReference>
<dbReference type="InterPro" id="IPR036291">
    <property type="entry name" value="NAD(P)-bd_dom_sf"/>
</dbReference>
<dbReference type="Pfam" id="PF00106">
    <property type="entry name" value="adh_short"/>
    <property type="match status" value="1"/>
</dbReference>
<keyword evidence="2" id="KW-0560">Oxidoreductase</keyword>
<dbReference type="STRING" id="1549748.WH95_01995"/>
<gene>
    <name evidence="4" type="ORF">WH95_01995</name>
</gene>
<dbReference type="SUPFAM" id="SSF51735">
    <property type="entry name" value="NAD(P)-binding Rossmann-fold domains"/>
    <property type="match status" value="1"/>
</dbReference>
<dbReference type="PRINTS" id="PR00081">
    <property type="entry name" value="GDHRDH"/>
</dbReference>
<dbReference type="InterPro" id="IPR020904">
    <property type="entry name" value="Sc_DH/Rdtase_CS"/>
</dbReference>
<feature type="domain" description="Ketoreductase" evidence="3">
    <location>
        <begin position="7"/>
        <end position="178"/>
    </location>
</feature>
<accession>A0A0M2R9E3</accession>
<reference evidence="4 5" key="1">
    <citation type="submission" date="2015-03" db="EMBL/GenBank/DDBJ databases">
        <title>Genome sequence of Kiloniella sp. P1-1, isolated from the gut microflora of Pacific white shrimp, Penaeus vannamei.</title>
        <authorList>
            <person name="Shao Z."/>
            <person name="Wang L."/>
            <person name="Li X."/>
        </authorList>
    </citation>
    <scope>NUCLEOTIDE SEQUENCE [LARGE SCALE GENOMIC DNA]</scope>
    <source>
        <strain evidence="4 5">P1-1</strain>
    </source>
</reference>
<dbReference type="GO" id="GO:0016491">
    <property type="term" value="F:oxidoreductase activity"/>
    <property type="evidence" value="ECO:0007669"/>
    <property type="project" value="UniProtKB-KW"/>
</dbReference>
<dbReference type="PATRIC" id="fig|1549748.8.peg.968"/>
<evidence type="ECO:0000313" key="4">
    <source>
        <dbReference type="EMBL" id="KKJ78472.1"/>
    </source>
</evidence>
<dbReference type="AlphaFoldDB" id="A0A0M2R9E3"/>
<name>A0A0M2R9E3_9PROT</name>
<dbReference type="EMBL" id="LANI01000002">
    <property type="protein sequence ID" value="KKJ78472.1"/>
    <property type="molecule type" value="Genomic_DNA"/>
</dbReference>
<dbReference type="Gene3D" id="3.40.50.720">
    <property type="entry name" value="NAD(P)-binding Rossmann-like Domain"/>
    <property type="match status" value="1"/>
</dbReference>
<dbReference type="InterPro" id="IPR002347">
    <property type="entry name" value="SDR_fam"/>
</dbReference>
<comment type="similarity">
    <text evidence="1">Belongs to the short-chain dehydrogenases/reductases (SDR) family.</text>
</comment>
<dbReference type="SMART" id="SM00822">
    <property type="entry name" value="PKS_KR"/>
    <property type="match status" value="1"/>
</dbReference>
<protein>
    <submittedName>
        <fullName evidence="4">Short-chain dehydrogenase</fullName>
    </submittedName>
</protein>
<evidence type="ECO:0000313" key="5">
    <source>
        <dbReference type="Proteomes" id="UP000034491"/>
    </source>
</evidence>
<dbReference type="Proteomes" id="UP000034491">
    <property type="component" value="Unassembled WGS sequence"/>
</dbReference>
<keyword evidence="5" id="KW-1185">Reference proteome</keyword>
<evidence type="ECO:0000259" key="3">
    <source>
        <dbReference type="SMART" id="SM00822"/>
    </source>
</evidence>
<dbReference type="PANTHER" id="PTHR44196:SF1">
    <property type="entry name" value="DEHYDROGENASE_REDUCTASE SDR FAMILY MEMBER 7B"/>
    <property type="match status" value="1"/>
</dbReference>
<organism evidence="4 5">
    <name type="scientific">Kiloniella litopenaei</name>
    <dbReference type="NCBI Taxonomy" id="1549748"/>
    <lineage>
        <taxon>Bacteria</taxon>
        <taxon>Pseudomonadati</taxon>
        <taxon>Pseudomonadota</taxon>
        <taxon>Alphaproteobacteria</taxon>
        <taxon>Rhodospirillales</taxon>
        <taxon>Kiloniellaceae</taxon>
        <taxon>Kiloniella</taxon>
    </lineage>
</organism>
<proteinExistence type="inferred from homology"/>
<comment type="caution">
    <text evidence="4">The sequence shown here is derived from an EMBL/GenBank/DDBJ whole genome shotgun (WGS) entry which is preliminary data.</text>
</comment>
<dbReference type="PROSITE" id="PS00061">
    <property type="entry name" value="ADH_SHORT"/>
    <property type="match status" value="1"/>
</dbReference>
<dbReference type="GO" id="GO:0016020">
    <property type="term" value="C:membrane"/>
    <property type="evidence" value="ECO:0007669"/>
    <property type="project" value="TreeGrafter"/>
</dbReference>
<dbReference type="InterPro" id="IPR057326">
    <property type="entry name" value="KR_dom"/>
</dbReference>
<evidence type="ECO:0000256" key="1">
    <source>
        <dbReference type="ARBA" id="ARBA00006484"/>
    </source>
</evidence>